<evidence type="ECO:0000313" key="2">
    <source>
        <dbReference type="Proteomes" id="UP001235303"/>
    </source>
</evidence>
<sequence length="143" mass="15990">MNIASELVCPELRPYSGNDSDFDVRISVGPVSDRLIEPVYEDWFSQIKPGAYLLKVDEIAKYLVLDGKEIIIDPAAGCPEELIRLYLFSQGFGSLLHQRGRLILHASAVESDRGAMYISGSFGCRQIHLSGWIPKSRLSDFSR</sequence>
<reference evidence="1 2" key="1">
    <citation type="submission" date="2023-01" db="EMBL/GenBank/DDBJ databases">
        <title>Novel diversity within Roseofilum (Cyanobacteria; Desertifilaceae) from marine benthic mats with descriptions of four novel species.</title>
        <authorList>
            <person name="Wang Y."/>
            <person name="Berthold D.E."/>
            <person name="Hu J."/>
            <person name="Lefler F.W."/>
            <person name="Laughinghouse H.D. IV."/>
        </authorList>
    </citation>
    <scope>NUCLEOTIDE SEQUENCE [LARGE SCALE GENOMIC DNA]</scope>
    <source>
        <strain evidence="1 2">BLCC-M154</strain>
    </source>
</reference>
<keyword evidence="2" id="KW-1185">Reference proteome</keyword>
<dbReference type="Proteomes" id="UP001235303">
    <property type="component" value="Unassembled WGS sequence"/>
</dbReference>
<name>A0ABT7APH7_9CYAN</name>
<protein>
    <submittedName>
        <fullName evidence="1">Uncharacterized protein</fullName>
    </submittedName>
</protein>
<comment type="caution">
    <text evidence="1">The sequence shown here is derived from an EMBL/GenBank/DDBJ whole genome shotgun (WGS) entry which is preliminary data.</text>
</comment>
<proteinExistence type="predicted"/>
<dbReference type="EMBL" id="JAQOSP010000036">
    <property type="protein sequence ID" value="MDJ1168785.1"/>
    <property type="molecule type" value="Genomic_DNA"/>
</dbReference>
<dbReference type="RefSeq" id="WP_283752548.1">
    <property type="nucleotide sequence ID" value="NZ_JAQOSP010000036.1"/>
</dbReference>
<gene>
    <name evidence="1" type="ORF">PMG71_05050</name>
</gene>
<evidence type="ECO:0000313" key="1">
    <source>
        <dbReference type="EMBL" id="MDJ1168785.1"/>
    </source>
</evidence>
<accession>A0ABT7APH7</accession>
<organism evidence="1 2">
    <name type="scientific">Roseofilum acuticapitatum BLCC-M154</name>
    <dbReference type="NCBI Taxonomy" id="3022444"/>
    <lineage>
        <taxon>Bacteria</taxon>
        <taxon>Bacillati</taxon>
        <taxon>Cyanobacteriota</taxon>
        <taxon>Cyanophyceae</taxon>
        <taxon>Desertifilales</taxon>
        <taxon>Desertifilaceae</taxon>
        <taxon>Roseofilum</taxon>
        <taxon>Roseofilum acuticapitatum</taxon>
    </lineage>
</organism>